<evidence type="ECO:0000259" key="9">
    <source>
        <dbReference type="PROSITE" id="PS51826"/>
    </source>
</evidence>
<evidence type="ECO:0000256" key="2">
    <source>
        <dbReference type="ARBA" id="ARBA00007317"/>
    </source>
</evidence>
<evidence type="ECO:0000256" key="5">
    <source>
        <dbReference type="ARBA" id="ARBA00023315"/>
    </source>
</evidence>
<dbReference type="Gene3D" id="4.10.320.10">
    <property type="entry name" value="E3-binding domain"/>
    <property type="match status" value="1"/>
</dbReference>
<dbReference type="Gene3D" id="2.40.50.100">
    <property type="match status" value="1"/>
</dbReference>
<organism evidence="10 11">
    <name type="scientific">Nesterenkonia sphaerica</name>
    <dbReference type="NCBI Taxonomy" id="1804988"/>
    <lineage>
        <taxon>Bacteria</taxon>
        <taxon>Bacillati</taxon>
        <taxon>Actinomycetota</taxon>
        <taxon>Actinomycetes</taxon>
        <taxon>Micrococcales</taxon>
        <taxon>Micrococcaceae</taxon>
        <taxon>Nesterenkonia</taxon>
    </lineage>
</organism>
<dbReference type="InterPro" id="IPR036625">
    <property type="entry name" value="E3-bd_dom_sf"/>
</dbReference>
<dbReference type="AlphaFoldDB" id="A0A5R9AJK2"/>
<keyword evidence="3 6" id="KW-0808">Transferase</keyword>
<evidence type="ECO:0000259" key="8">
    <source>
        <dbReference type="PROSITE" id="PS50968"/>
    </source>
</evidence>
<dbReference type="Gene3D" id="3.30.559.10">
    <property type="entry name" value="Chloramphenicol acetyltransferase-like domain"/>
    <property type="match status" value="1"/>
</dbReference>
<dbReference type="EC" id="2.3.1.-" evidence="6"/>
<dbReference type="PANTHER" id="PTHR43178:SF5">
    <property type="entry name" value="LIPOAMIDE ACYLTRANSFERASE COMPONENT OF BRANCHED-CHAIN ALPHA-KETO ACID DEHYDROGENASE COMPLEX, MITOCHONDRIAL"/>
    <property type="match status" value="1"/>
</dbReference>
<comment type="caution">
    <text evidence="10">The sequence shown here is derived from an EMBL/GenBank/DDBJ whole genome shotgun (WGS) entry which is preliminary data.</text>
</comment>
<reference evidence="10 11" key="1">
    <citation type="submission" date="2019-05" db="EMBL/GenBank/DDBJ databases">
        <title>Nesterenkonia sp. GY239, isolated from the Southern Atlantic Ocean.</title>
        <authorList>
            <person name="Zhang G."/>
        </authorList>
    </citation>
    <scope>NUCLEOTIDE SEQUENCE [LARGE SCALE GENOMIC DNA]</scope>
    <source>
        <strain evidence="10 11">GY239</strain>
    </source>
</reference>
<dbReference type="Pfam" id="PF02817">
    <property type="entry name" value="E3_binding"/>
    <property type="match status" value="1"/>
</dbReference>
<gene>
    <name evidence="10" type="ORF">FEF27_03700</name>
</gene>
<evidence type="ECO:0000313" key="11">
    <source>
        <dbReference type="Proteomes" id="UP000306544"/>
    </source>
</evidence>
<dbReference type="InterPro" id="IPR023213">
    <property type="entry name" value="CAT-like_dom_sf"/>
</dbReference>
<dbReference type="RefSeq" id="WP_138169480.1">
    <property type="nucleotide sequence ID" value="NZ_VAWA01000003.1"/>
</dbReference>
<accession>A0A5R9AJK2</accession>
<name>A0A5R9AJK2_9MICC</name>
<dbReference type="GO" id="GO:0031405">
    <property type="term" value="F:lipoic acid binding"/>
    <property type="evidence" value="ECO:0007669"/>
    <property type="project" value="TreeGrafter"/>
</dbReference>
<evidence type="ECO:0000256" key="7">
    <source>
        <dbReference type="SAM" id="MobiDB-lite"/>
    </source>
</evidence>
<dbReference type="PANTHER" id="PTHR43178">
    <property type="entry name" value="DIHYDROLIPOAMIDE ACETYLTRANSFERASE COMPONENT OF PYRUVATE DEHYDROGENASE COMPLEX"/>
    <property type="match status" value="1"/>
</dbReference>
<keyword evidence="4 6" id="KW-0450">Lipoyl</keyword>
<dbReference type="EMBL" id="VAWA01000003">
    <property type="protein sequence ID" value="TLP78969.1"/>
    <property type="molecule type" value="Genomic_DNA"/>
</dbReference>
<protein>
    <recommendedName>
        <fullName evidence="6">Dihydrolipoamide acetyltransferase component of pyruvate dehydrogenase complex</fullName>
        <ecNumber evidence="6">2.3.1.-</ecNumber>
    </recommendedName>
</protein>
<dbReference type="SUPFAM" id="SSF47005">
    <property type="entry name" value="Peripheral subunit-binding domain of 2-oxo acid dehydrogenase complex"/>
    <property type="match status" value="1"/>
</dbReference>
<feature type="domain" description="Lipoyl-binding" evidence="8">
    <location>
        <begin position="2"/>
        <end position="77"/>
    </location>
</feature>
<dbReference type="Proteomes" id="UP000306544">
    <property type="component" value="Unassembled WGS sequence"/>
</dbReference>
<proteinExistence type="inferred from homology"/>
<dbReference type="InterPro" id="IPR001078">
    <property type="entry name" value="2-oxoacid_DH_actylTfrase"/>
</dbReference>
<dbReference type="Pfam" id="PF00364">
    <property type="entry name" value="Biotin_lipoyl"/>
    <property type="match status" value="1"/>
</dbReference>
<dbReference type="InterPro" id="IPR050743">
    <property type="entry name" value="2-oxoacid_DH_E2_comp"/>
</dbReference>
<feature type="domain" description="Peripheral subunit-binding (PSBD)" evidence="9">
    <location>
        <begin position="189"/>
        <end position="226"/>
    </location>
</feature>
<dbReference type="SUPFAM" id="SSF52777">
    <property type="entry name" value="CoA-dependent acyltransferases"/>
    <property type="match status" value="1"/>
</dbReference>
<dbReference type="CDD" id="cd06849">
    <property type="entry name" value="lipoyl_domain"/>
    <property type="match status" value="1"/>
</dbReference>
<dbReference type="GO" id="GO:0005737">
    <property type="term" value="C:cytoplasm"/>
    <property type="evidence" value="ECO:0007669"/>
    <property type="project" value="TreeGrafter"/>
</dbReference>
<dbReference type="InterPro" id="IPR004167">
    <property type="entry name" value="PSBD"/>
</dbReference>
<evidence type="ECO:0000256" key="1">
    <source>
        <dbReference type="ARBA" id="ARBA00001938"/>
    </source>
</evidence>
<keyword evidence="5 6" id="KW-0012">Acyltransferase</keyword>
<feature type="region of interest" description="Disordered" evidence="7">
    <location>
        <begin position="81"/>
        <end position="186"/>
    </location>
</feature>
<feature type="region of interest" description="Disordered" evidence="7">
    <location>
        <begin position="221"/>
        <end position="240"/>
    </location>
</feature>
<dbReference type="InterPro" id="IPR000089">
    <property type="entry name" value="Biotin_lipoyl"/>
</dbReference>
<dbReference type="SUPFAM" id="SSF51230">
    <property type="entry name" value="Single hybrid motif"/>
    <property type="match status" value="1"/>
</dbReference>
<keyword evidence="11" id="KW-1185">Reference proteome</keyword>
<dbReference type="PROSITE" id="PS50968">
    <property type="entry name" value="BIOTINYL_LIPOYL"/>
    <property type="match status" value="1"/>
</dbReference>
<evidence type="ECO:0000313" key="10">
    <source>
        <dbReference type="EMBL" id="TLP78969.1"/>
    </source>
</evidence>
<dbReference type="Pfam" id="PF00198">
    <property type="entry name" value="2-oxoacid_dh"/>
    <property type="match status" value="1"/>
</dbReference>
<sequence>MSQTFNLPDVGEGLTEAEIVSWHVAKGDSVEVNDVICEIETAKSLVELPVPFAGTVEELVAGEGETIEVGQPLIRISAEGAAADEPQRPTEPQAQAPDNGAAGAEAPSTGASEAEQKTTDDVSEEQNQALVGSGPKADAPKARPRTRPAELDLVDISDLDVPAGSQRSPVPGRTPSGPAGGAAADVVRSATPPVRALAKRFGLDVAELVGTGPAGRVTRQDVEAQAQQGAAAGSETVDTTLSAGPREEQVRVRGVRKATALNVSASASEVPHVSVFKEVDVTRTMELRSALRSDASYQQLNVSPMLFAAQAIIWAAKRNRQVNATWHGSHYTLCNYVNLGIAAATPRGLVVPVIHDAHAYTLQGLAAAITALTADAREGKTTPAQMQGGTISITNIGSLGLDFGTPILPPGQATIVVLGAVRTKPWIVDGNIVPRQVMTIGGSFDHRLIDGDLAGAFISDVATIMEQPGLLIS</sequence>
<comment type="cofactor">
    <cofactor evidence="1 6">
        <name>(R)-lipoate</name>
        <dbReference type="ChEBI" id="CHEBI:83088"/>
    </cofactor>
</comment>
<dbReference type="OrthoDB" id="9805770at2"/>
<dbReference type="GO" id="GO:0016407">
    <property type="term" value="F:acetyltransferase activity"/>
    <property type="evidence" value="ECO:0007669"/>
    <property type="project" value="TreeGrafter"/>
</dbReference>
<dbReference type="InterPro" id="IPR011053">
    <property type="entry name" value="Single_hybrid_motif"/>
</dbReference>
<evidence type="ECO:0000256" key="6">
    <source>
        <dbReference type="RuleBase" id="RU003423"/>
    </source>
</evidence>
<comment type="similarity">
    <text evidence="2 6">Belongs to the 2-oxoacid dehydrogenase family.</text>
</comment>
<dbReference type="PROSITE" id="PS51826">
    <property type="entry name" value="PSBD"/>
    <property type="match status" value="1"/>
</dbReference>
<evidence type="ECO:0000256" key="3">
    <source>
        <dbReference type="ARBA" id="ARBA00022679"/>
    </source>
</evidence>
<feature type="compositionally biased region" description="Low complexity" evidence="7">
    <location>
        <begin position="224"/>
        <end position="233"/>
    </location>
</feature>
<evidence type="ECO:0000256" key="4">
    <source>
        <dbReference type="ARBA" id="ARBA00022823"/>
    </source>
</evidence>